<evidence type="ECO:0000256" key="9">
    <source>
        <dbReference type="RuleBase" id="RU363032"/>
    </source>
</evidence>
<comment type="similarity">
    <text evidence="9">Belongs to the binding-protein-dependent transport system permease family.</text>
</comment>
<accession>C8WUN0</accession>
<comment type="subunit">
    <text evidence="2">The complex is composed of two ATP-binding proteins (CysA), two transmembrane proteins (CysT and CysW) and a solute-binding protein (CysP).</text>
</comment>
<keyword evidence="3 9" id="KW-0813">Transport</keyword>
<dbReference type="SUPFAM" id="SSF161098">
    <property type="entry name" value="MetI-like"/>
    <property type="match status" value="1"/>
</dbReference>
<feature type="transmembrane region" description="Helical" evidence="9">
    <location>
        <begin position="238"/>
        <end position="258"/>
    </location>
</feature>
<dbReference type="InterPro" id="IPR005667">
    <property type="entry name" value="Sulph_transpt2"/>
</dbReference>
<feature type="transmembrane region" description="Helical" evidence="9">
    <location>
        <begin position="204"/>
        <end position="226"/>
    </location>
</feature>
<keyword evidence="5 9" id="KW-1133">Transmembrane helix</keyword>
<gene>
    <name evidence="11" type="ordered locus">Aaci_2842</name>
</gene>
<feature type="transmembrane region" description="Helical" evidence="9">
    <location>
        <begin position="59"/>
        <end position="78"/>
    </location>
</feature>
<evidence type="ECO:0000313" key="12">
    <source>
        <dbReference type="Proteomes" id="UP000001917"/>
    </source>
</evidence>
<dbReference type="eggNOG" id="COG4208">
    <property type="taxonomic scope" value="Bacteria"/>
</dbReference>
<dbReference type="InterPro" id="IPR035906">
    <property type="entry name" value="MetI-like_sf"/>
</dbReference>
<proteinExistence type="inferred from homology"/>
<keyword evidence="6" id="KW-0764">Sulfate transport</keyword>
<feature type="domain" description="ABC transmembrane type-1" evidence="10">
    <location>
        <begin position="53"/>
        <end position="255"/>
    </location>
</feature>
<evidence type="ECO:0000256" key="2">
    <source>
        <dbReference type="ARBA" id="ARBA00011779"/>
    </source>
</evidence>
<keyword evidence="12" id="KW-1185">Reference proteome</keyword>
<comment type="subcellular location">
    <subcellularLocation>
        <location evidence="9">Cell membrane</location>
        <topology evidence="9">Multi-pass membrane protein</topology>
    </subcellularLocation>
    <subcellularLocation>
        <location evidence="1">Membrane</location>
        <topology evidence="1">Multi-pass membrane protein</topology>
    </subcellularLocation>
</comment>
<dbReference type="KEGG" id="aac:Aaci_2842"/>
<evidence type="ECO:0000256" key="4">
    <source>
        <dbReference type="ARBA" id="ARBA00022692"/>
    </source>
</evidence>
<feature type="transmembrane region" description="Helical" evidence="9">
    <location>
        <begin position="90"/>
        <end position="112"/>
    </location>
</feature>
<evidence type="ECO:0000256" key="5">
    <source>
        <dbReference type="ARBA" id="ARBA00022989"/>
    </source>
</evidence>
<dbReference type="PANTHER" id="PTHR30406">
    <property type="entry name" value="SULFATE TRANSPORT SYSTEM PERMEASE PROTEIN"/>
    <property type="match status" value="1"/>
</dbReference>
<dbReference type="STRING" id="521098.Aaci_2842"/>
<dbReference type="InterPro" id="IPR000515">
    <property type="entry name" value="MetI-like"/>
</dbReference>
<evidence type="ECO:0000256" key="6">
    <source>
        <dbReference type="ARBA" id="ARBA00023032"/>
    </source>
</evidence>
<evidence type="ECO:0000256" key="1">
    <source>
        <dbReference type="ARBA" id="ARBA00004141"/>
    </source>
</evidence>
<comment type="function">
    <text evidence="8">Part of the ABC transporter complex CysAWTP (TC 3.A.1.6.1) involved in sulfate/thiosulfate import. Probably responsible for the translocation of the substrate across the membrane.</text>
</comment>
<keyword evidence="7 9" id="KW-0472">Membrane</keyword>
<reference evidence="11 12" key="2">
    <citation type="journal article" date="2010" name="Stand. Genomic Sci.">
        <title>Complete genome sequence of Alicyclobacillus acidocaldarius type strain (104-IA).</title>
        <authorList>
            <person name="Mavromatis K."/>
            <person name="Sikorski J."/>
            <person name="Lapidus A."/>
            <person name="Glavina Del Rio T."/>
            <person name="Copeland A."/>
            <person name="Tice H."/>
            <person name="Cheng J.F."/>
            <person name="Lucas S."/>
            <person name="Chen F."/>
            <person name="Nolan M."/>
            <person name="Bruce D."/>
            <person name="Goodwin L."/>
            <person name="Pitluck S."/>
            <person name="Ivanova N."/>
            <person name="Ovchinnikova G."/>
            <person name="Pati A."/>
            <person name="Chen A."/>
            <person name="Palaniappan K."/>
            <person name="Land M."/>
            <person name="Hauser L."/>
            <person name="Chang Y.J."/>
            <person name="Jeffries C.D."/>
            <person name="Chain P."/>
            <person name="Meincke L."/>
            <person name="Sims D."/>
            <person name="Chertkov O."/>
            <person name="Han C."/>
            <person name="Brettin T."/>
            <person name="Detter J.C."/>
            <person name="Wahrenburg C."/>
            <person name="Rohde M."/>
            <person name="Pukall R."/>
            <person name="Goker M."/>
            <person name="Bristow J."/>
            <person name="Eisen J.A."/>
            <person name="Markowitz V."/>
            <person name="Hugenholtz P."/>
            <person name="Klenk H.P."/>
            <person name="Kyrpides N.C."/>
        </authorList>
    </citation>
    <scope>NUCLEOTIDE SEQUENCE [LARGE SCALE GENOMIC DNA]</scope>
    <source>
        <strain evidence="12">ATCC 27009 / DSM 446 / BCRC 14685 / JCM 5260 / KCTC 1825 / NBRC 15652 / NCIMB 11725 / NRRL B-14509 / 104-IA</strain>
    </source>
</reference>
<sequence>MSKVWTVVGTSIAYVWLLLLVGVPFAAVLVGALAGGWGPFWQSVTSQEALFALRMTGEITGVTLLANLVLGLPMAFWIARHVPGWRIVQWLVELPLSVSPVVAGLALIVVYGPNALVGAFLLHIHVKVAFAFPGMVLATIFVTLPFIVHETVPAIRAIGDTQEQAAYVLGASPWRTLWRVWLPQLKWSILYGLALTTARSLGEFGAVLVVSGSIVMVTETATLFVYQASVNNEMQAAYAVSALLALASFALILLLQFLKRAGGRNLRDH</sequence>
<dbReference type="GO" id="GO:0005886">
    <property type="term" value="C:plasma membrane"/>
    <property type="evidence" value="ECO:0007669"/>
    <property type="project" value="UniProtKB-SubCell"/>
</dbReference>
<feature type="transmembrane region" description="Helical" evidence="9">
    <location>
        <begin position="124"/>
        <end position="148"/>
    </location>
</feature>
<organism evidence="11 12">
    <name type="scientific">Alicyclobacillus acidocaldarius subsp. acidocaldarius (strain ATCC 27009 / DSM 446 / BCRC 14685 / JCM 5260 / KCTC 1825 / NBRC 15652 / NCIMB 11725 / NRRL B-14509 / 104-IA)</name>
    <name type="common">Bacillus acidocaldarius</name>
    <dbReference type="NCBI Taxonomy" id="521098"/>
    <lineage>
        <taxon>Bacteria</taxon>
        <taxon>Bacillati</taxon>
        <taxon>Bacillota</taxon>
        <taxon>Bacilli</taxon>
        <taxon>Bacillales</taxon>
        <taxon>Alicyclobacillaceae</taxon>
        <taxon>Alicyclobacillus</taxon>
    </lineage>
</organism>
<protein>
    <submittedName>
        <fullName evidence="11">Binding-protein-dependent transport systems inner membrane component</fullName>
    </submittedName>
</protein>
<dbReference type="GO" id="GO:0015419">
    <property type="term" value="F:ABC-type sulfate transporter activity"/>
    <property type="evidence" value="ECO:0007669"/>
    <property type="project" value="InterPro"/>
</dbReference>
<dbReference type="PANTHER" id="PTHR30406:SF1">
    <property type="entry name" value="SULFATE TRANSPORT SYSTEM PERMEASE PROTEIN CYSW"/>
    <property type="match status" value="1"/>
</dbReference>
<dbReference type="AlphaFoldDB" id="C8WUN0"/>
<name>C8WUN0_ALIAD</name>
<dbReference type="EMBL" id="CP001727">
    <property type="protein sequence ID" value="ACV59846.1"/>
    <property type="molecule type" value="Genomic_DNA"/>
</dbReference>
<dbReference type="PROSITE" id="PS50928">
    <property type="entry name" value="ABC_TM1"/>
    <property type="match status" value="1"/>
</dbReference>
<keyword evidence="4 9" id="KW-0812">Transmembrane</keyword>
<evidence type="ECO:0000313" key="11">
    <source>
        <dbReference type="EMBL" id="ACV59846.1"/>
    </source>
</evidence>
<dbReference type="Gene3D" id="1.10.3720.10">
    <property type="entry name" value="MetI-like"/>
    <property type="match status" value="1"/>
</dbReference>
<dbReference type="CDD" id="cd06261">
    <property type="entry name" value="TM_PBP2"/>
    <property type="match status" value="1"/>
</dbReference>
<dbReference type="Pfam" id="PF00528">
    <property type="entry name" value="BPD_transp_1"/>
    <property type="match status" value="1"/>
</dbReference>
<evidence type="ECO:0000256" key="3">
    <source>
        <dbReference type="ARBA" id="ARBA00022448"/>
    </source>
</evidence>
<dbReference type="Proteomes" id="UP000001917">
    <property type="component" value="Chromosome"/>
</dbReference>
<evidence type="ECO:0000259" key="10">
    <source>
        <dbReference type="PROSITE" id="PS50928"/>
    </source>
</evidence>
<reference evidence="12" key="1">
    <citation type="submission" date="2009-09" db="EMBL/GenBank/DDBJ databases">
        <title>The complete chromosome of Alicyclobacillus acidocaldarius subsp. acidocaldarius DSM 446.</title>
        <authorList>
            <consortium name="US DOE Joint Genome Institute (JGI-PGF)"/>
            <person name="Lucas S."/>
            <person name="Copeland A."/>
            <person name="Lapidus A."/>
            <person name="Glavina del Rio T."/>
            <person name="Dalin E."/>
            <person name="Tice H."/>
            <person name="Bruce D."/>
            <person name="Goodwin L."/>
            <person name="Pitluck S."/>
            <person name="Kyrpides N."/>
            <person name="Mavromatis K."/>
            <person name="Ivanova N."/>
            <person name="Ovchinnikova G."/>
            <person name="Chertkov O."/>
            <person name="Sims D."/>
            <person name="Brettin T."/>
            <person name="Detter J.C."/>
            <person name="Han C."/>
            <person name="Larimer F."/>
            <person name="Land M."/>
            <person name="Hauser L."/>
            <person name="Markowitz V."/>
            <person name="Cheng J.-F."/>
            <person name="Hugenholtz P."/>
            <person name="Woyke T."/>
            <person name="Wu D."/>
            <person name="Pukall R."/>
            <person name="Klenk H.-P."/>
            <person name="Eisen J.A."/>
        </authorList>
    </citation>
    <scope>NUCLEOTIDE SEQUENCE [LARGE SCALE GENOMIC DNA]</scope>
    <source>
        <strain evidence="12">ATCC 27009 / DSM 446 / BCRC 14685 / JCM 5260 / KCTC 1825 / NBRC 15652 / NCIMB 11725 / NRRL B-14509 / 104-IA</strain>
    </source>
</reference>
<evidence type="ECO:0000256" key="8">
    <source>
        <dbReference type="ARBA" id="ARBA00025323"/>
    </source>
</evidence>
<feature type="transmembrane region" description="Helical" evidence="9">
    <location>
        <begin position="12"/>
        <end position="39"/>
    </location>
</feature>
<dbReference type="HOGENOM" id="CLU_016047_14_0_9"/>
<dbReference type="RefSeq" id="WP_012812048.1">
    <property type="nucleotide sequence ID" value="NC_013205.1"/>
</dbReference>
<evidence type="ECO:0000256" key="7">
    <source>
        <dbReference type="ARBA" id="ARBA00023136"/>
    </source>
</evidence>